<proteinExistence type="predicted"/>
<comment type="catalytic activity">
    <reaction evidence="3">
        <text>L-arginine + H2O = L-citrulline + NH4(+)</text>
        <dbReference type="Rhea" id="RHEA:19597"/>
        <dbReference type="ChEBI" id="CHEBI:15377"/>
        <dbReference type="ChEBI" id="CHEBI:28938"/>
        <dbReference type="ChEBI" id="CHEBI:32682"/>
        <dbReference type="ChEBI" id="CHEBI:57743"/>
        <dbReference type="EC" id="3.5.3.6"/>
    </reaction>
</comment>
<comment type="caution">
    <text evidence="4">The sequence shown here is derived from an EMBL/GenBank/DDBJ whole genome shotgun (WGS) entry which is preliminary data.</text>
</comment>
<comment type="pathway">
    <text evidence="1">Amino-acid degradation; L-arginine degradation via ADI pathway; carbamoyl phosphate from L-arginine: step 1/2.</text>
</comment>
<dbReference type="EMBL" id="DSJL01000011">
    <property type="protein sequence ID" value="HEF65764.1"/>
    <property type="molecule type" value="Genomic_DNA"/>
</dbReference>
<dbReference type="AlphaFoldDB" id="A0A7C1JKV3"/>
<dbReference type="PANTHER" id="PTHR47271:SF2">
    <property type="entry name" value="ARGININE DEIMINASE"/>
    <property type="match status" value="1"/>
</dbReference>
<dbReference type="EC" id="3.5.3.6" evidence="2"/>
<organism evidence="4">
    <name type="scientific">Thermomicrobium roseum</name>
    <dbReference type="NCBI Taxonomy" id="500"/>
    <lineage>
        <taxon>Bacteria</taxon>
        <taxon>Pseudomonadati</taxon>
        <taxon>Thermomicrobiota</taxon>
        <taxon>Thermomicrobia</taxon>
        <taxon>Thermomicrobiales</taxon>
        <taxon>Thermomicrobiaceae</taxon>
        <taxon>Thermomicrobium</taxon>
    </lineage>
</organism>
<evidence type="ECO:0000256" key="2">
    <source>
        <dbReference type="ARBA" id="ARBA00012171"/>
    </source>
</evidence>
<sequence length="293" mass="32703">MPERRPWGGQSMVTPLRRVLLVRPIPPRDPECWQAFGYAHPIDAERARAEHASFCQLLEQEGVETIVVEPDDPALQDAIFPFDPVLLTDAGAILLRMGKELRRPEVAFLERTLVTLGIPILGRIEPPGTVEGGDCLWLDEQTLVVGRSYRTNDAGIAQLDELLRPLGVRTLAVDLPHWHGPGECLHLLSLLSPVDRDLVVAYLPLLPVRLVELLQAHRVQIIPVPDEEFPTQAPNVLAIAPRRCVILRENRRTIEMLREAGCVVYPYEGGEISHNRSGGPTCLTRPLLRTDDP</sequence>
<reference evidence="4" key="1">
    <citation type="journal article" date="2020" name="mSystems">
        <title>Genome- and Community-Level Interaction Insights into Carbon Utilization and Element Cycling Functions of Hydrothermarchaeota in Hydrothermal Sediment.</title>
        <authorList>
            <person name="Zhou Z."/>
            <person name="Liu Y."/>
            <person name="Xu W."/>
            <person name="Pan J."/>
            <person name="Luo Z.H."/>
            <person name="Li M."/>
        </authorList>
    </citation>
    <scope>NUCLEOTIDE SEQUENCE [LARGE SCALE GENOMIC DNA]</scope>
    <source>
        <strain evidence="4">SpSt-222</strain>
    </source>
</reference>
<evidence type="ECO:0000313" key="4">
    <source>
        <dbReference type="EMBL" id="HEF65764.1"/>
    </source>
</evidence>
<dbReference type="PANTHER" id="PTHR47271">
    <property type="entry name" value="ARGININE DEIMINASE"/>
    <property type="match status" value="1"/>
</dbReference>
<name>A0A7C1JKV3_THERO</name>
<evidence type="ECO:0000256" key="3">
    <source>
        <dbReference type="ARBA" id="ARBA00049429"/>
    </source>
</evidence>
<dbReference type="GO" id="GO:0019546">
    <property type="term" value="P:L-arginine deiminase pathway"/>
    <property type="evidence" value="ECO:0007669"/>
    <property type="project" value="TreeGrafter"/>
</dbReference>
<accession>A0A7C1JKV3</accession>
<dbReference type="SUPFAM" id="SSF55909">
    <property type="entry name" value="Pentein"/>
    <property type="match status" value="1"/>
</dbReference>
<gene>
    <name evidence="4" type="ORF">ENP47_09235</name>
</gene>
<dbReference type="Gene3D" id="3.75.10.10">
    <property type="entry name" value="L-arginine/glycine Amidinotransferase, Chain A"/>
    <property type="match status" value="1"/>
</dbReference>
<protein>
    <recommendedName>
        <fullName evidence="2">arginine deiminase</fullName>
        <ecNumber evidence="2">3.5.3.6</ecNumber>
    </recommendedName>
</protein>
<dbReference type="GO" id="GO:0016990">
    <property type="term" value="F:arginine deiminase activity"/>
    <property type="evidence" value="ECO:0007669"/>
    <property type="project" value="UniProtKB-EC"/>
</dbReference>
<evidence type="ECO:0000256" key="1">
    <source>
        <dbReference type="ARBA" id="ARBA00005213"/>
    </source>
</evidence>
<dbReference type="Pfam" id="PF19420">
    <property type="entry name" value="DDAH_eukar"/>
    <property type="match status" value="1"/>
</dbReference>